<keyword evidence="6" id="KW-0648">Protein biosynthesis</keyword>
<dbReference type="PRINTS" id="PR00984">
    <property type="entry name" value="TRNASYNTHILE"/>
</dbReference>
<evidence type="ECO:0000256" key="1">
    <source>
        <dbReference type="ARBA" id="ARBA00005594"/>
    </source>
</evidence>
<evidence type="ECO:0000256" key="6">
    <source>
        <dbReference type="ARBA" id="ARBA00022917"/>
    </source>
</evidence>
<dbReference type="WBParaSite" id="jg802.1">
    <property type="protein sequence ID" value="jg802.1"/>
    <property type="gene ID" value="jg802"/>
</dbReference>
<dbReference type="GO" id="GO:0006428">
    <property type="term" value="P:isoleucyl-tRNA aminoacylation"/>
    <property type="evidence" value="ECO:0007669"/>
    <property type="project" value="InterPro"/>
</dbReference>
<dbReference type="InterPro" id="IPR002300">
    <property type="entry name" value="aa-tRNA-synth_Ia"/>
</dbReference>
<dbReference type="PANTHER" id="PTHR42765:SF1">
    <property type="entry name" value="ISOLEUCINE--TRNA LIGASE, MITOCHONDRIAL"/>
    <property type="match status" value="1"/>
</dbReference>
<dbReference type="InterPro" id="IPR050081">
    <property type="entry name" value="Ile-tRNA_ligase"/>
</dbReference>
<feature type="domain" description="Aminoacyl-tRNA synthetase class Ia" evidence="9">
    <location>
        <begin position="1"/>
        <end position="412"/>
    </location>
</feature>
<keyword evidence="5" id="KW-0067">ATP-binding</keyword>
<dbReference type="GO" id="GO:0004822">
    <property type="term" value="F:isoleucine-tRNA ligase activity"/>
    <property type="evidence" value="ECO:0007669"/>
    <property type="project" value="UniProtKB-EC"/>
</dbReference>
<evidence type="ECO:0000259" key="9">
    <source>
        <dbReference type="Pfam" id="PF00133"/>
    </source>
</evidence>
<dbReference type="GO" id="GO:0005739">
    <property type="term" value="C:mitochondrion"/>
    <property type="evidence" value="ECO:0007669"/>
    <property type="project" value="TreeGrafter"/>
</dbReference>
<dbReference type="InterPro" id="IPR014729">
    <property type="entry name" value="Rossmann-like_a/b/a_fold"/>
</dbReference>
<dbReference type="SUPFAM" id="SSF50677">
    <property type="entry name" value="ValRS/IleRS/LeuRS editing domain"/>
    <property type="match status" value="1"/>
</dbReference>
<keyword evidence="3" id="KW-0436">Ligase</keyword>
<dbReference type="GO" id="GO:0032543">
    <property type="term" value="P:mitochondrial translation"/>
    <property type="evidence" value="ECO:0007669"/>
    <property type="project" value="TreeGrafter"/>
</dbReference>
<name>A0A915EN59_9BILA</name>
<keyword evidence="4" id="KW-0547">Nucleotide-binding</keyword>
<dbReference type="Pfam" id="PF00133">
    <property type="entry name" value="tRNA-synt_1"/>
    <property type="match status" value="1"/>
</dbReference>
<dbReference type="SUPFAM" id="SSF52374">
    <property type="entry name" value="Nucleotidylyl transferase"/>
    <property type="match status" value="1"/>
</dbReference>
<accession>A0A915EN59</accession>
<dbReference type="GO" id="GO:0002161">
    <property type="term" value="F:aminoacyl-tRNA deacylase activity"/>
    <property type="evidence" value="ECO:0007669"/>
    <property type="project" value="InterPro"/>
</dbReference>
<dbReference type="PANTHER" id="PTHR42765">
    <property type="entry name" value="SOLEUCYL-TRNA SYNTHETASE"/>
    <property type="match status" value="1"/>
</dbReference>
<dbReference type="Gene3D" id="3.90.740.10">
    <property type="entry name" value="Valyl/Leucyl/Isoleucyl-tRNA synthetase, editing domain"/>
    <property type="match status" value="1"/>
</dbReference>
<sequence length="457" mass="52269">MDRQYIVNQLRIFANIYENGYVFRSYKPVYWSPSSKTALAESELVYKDGFKCKSVYFRFQVLNFDKANIAGLDDLPTSTSKNPVHVYALVWTTTPWNLPMNNAIAYSSNFQYSAIEIIGSSDGPIREIYIVASECVENLRKTLNKDIRTFGTFASSALQGLFYRSQLHNELALPFLSSSNVKRSKGTGLVHTSYAHGLDDYNVRFVSYEFVSQVVLGVLSHKEMLNATWMRKKNVLKVTDFFKSRPCDWRTGKPVLIRSSEQWFFDVSKVGIQCAERMSSNEIEISSGKTGLREKLISQLVTRPFWCISRQRVWGVPIPYLVDKESGETKTSTEFIRFVADLILNNGTQVPGEHPTNLWWKISLEDLLKHECCPKDFSALASANFKKGTDIMDVWLDSGVAWHTALSGWTNRSMLSSTLYWKERINFKGGSKHLCLLLWLLMVSFHSRNFGAWNGTR</sequence>
<dbReference type="InterPro" id="IPR009008">
    <property type="entry name" value="Val/Leu/Ile-tRNA-synth_edit"/>
</dbReference>
<evidence type="ECO:0000256" key="8">
    <source>
        <dbReference type="ARBA" id="ARBA00032665"/>
    </source>
</evidence>
<evidence type="ECO:0000313" key="10">
    <source>
        <dbReference type="Proteomes" id="UP000887574"/>
    </source>
</evidence>
<organism evidence="10 11">
    <name type="scientific">Ditylenchus dipsaci</name>
    <dbReference type="NCBI Taxonomy" id="166011"/>
    <lineage>
        <taxon>Eukaryota</taxon>
        <taxon>Metazoa</taxon>
        <taxon>Ecdysozoa</taxon>
        <taxon>Nematoda</taxon>
        <taxon>Chromadorea</taxon>
        <taxon>Rhabditida</taxon>
        <taxon>Tylenchina</taxon>
        <taxon>Tylenchomorpha</taxon>
        <taxon>Sphaerularioidea</taxon>
        <taxon>Anguinidae</taxon>
        <taxon>Anguininae</taxon>
        <taxon>Ditylenchus</taxon>
    </lineage>
</organism>
<keyword evidence="10" id="KW-1185">Reference proteome</keyword>
<dbReference type="InterPro" id="IPR002301">
    <property type="entry name" value="Ile-tRNA-ligase"/>
</dbReference>
<proteinExistence type="inferred from homology"/>
<dbReference type="AlphaFoldDB" id="A0A915EN59"/>
<dbReference type="GO" id="GO:0005524">
    <property type="term" value="F:ATP binding"/>
    <property type="evidence" value="ECO:0007669"/>
    <property type="project" value="UniProtKB-KW"/>
</dbReference>
<dbReference type="Gene3D" id="3.40.50.620">
    <property type="entry name" value="HUPs"/>
    <property type="match status" value="1"/>
</dbReference>
<reference evidence="11" key="1">
    <citation type="submission" date="2022-11" db="UniProtKB">
        <authorList>
            <consortium name="WormBaseParasite"/>
        </authorList>
    </citation>
    <scope>IDENTIFICATION</scope>
</reference>
<evidence type="ECO:0000256" key="2">
    <source>
        <dbReference type="ARBA" id="ARBA00013165"/>
    </source>
</evidence>
<dbReference type="EC" id="6.1.1.5" evidence="2"/>
<evidence type="ECO:0000256" key="5">
    <source>
        <dbReference type="ARBA" id="ARBA00022840"/>
    </source>
</evidence>
<evidence type="ECO:0000313" key="11">
    <source>
        <dbReference type="WBParaSite" id="jg802.1"/>
    </source>
</evidence>
<evidence type="ECO:0000256" key="3">
    <source>
        <dbReference type="ARBA" id="ARBA00022598"/>
    </source>
</evidence>
<dbReference type="Proteomes" id="UP000887574">
    <property type="component" value="Unplaced"/>
</dbReference>
<comment type="similarity">
    <text evidence="1">Belongs to the class-I aminoacyl-tRNA synthetase family.</text>
</comment>
<evidence type="ECO:0000256" key="4">
    <source>
        <dbReference type="ARBA" id="ARBA00022741"/>
    </source>
</evidence>
<evidence type="ECO:0000256" key="7">
    <source>
        <dbReference type="ARBA" id="ARBA00023146"/>
    </source>
</evidence>
<protein>
    <recommendedName>
        <fullName evidence="2">isoleucine--tRNA ligase</fullName>
        <ecNumber evidence="2">6.1.1.5</ecNumber>
    </recommendedName>
    <alternativeName>
        <fullName evidence="8">Isoleucyl-tRNA synthetase</fullName>
    </alternativeName>
</protein>
<keyword evidence="7" id="KW-0030">Aminoacyl-tRNA synthetase</keyword>